<evidence type="ECO:0000256" key="2">
    <source>
        <dbReference type="ARBA" id="ARBA00022670"/>
    </source>
</evidence>
<feature type="domain" description="Peptidase S8/S53" evidence="6">
    <location>
        <begin position="28"/>
        <end position="272"/>
    </location>
</feature>
<dbReference type="InterPro" id="IPR023830">
    <property type="entry name" value="Peptidase_S8A_PatG"/>
</dbReference>
<dbReference type="InterPro" id="IPR040636">
    <property type="entry name" value="PatG_C"/>
</dbReference>
<dbReference type="CDD" id="cd07476">
    <property type="entry name" value="Peptidases_S8_thiazoline_oxidase_subtilisin-like_protease"/>
    <property type="match status" value="1"/>
</dbReference>
<dbReference type="InterPro" id="IPR040483">
    <property type="entry name" value="PatG_dom"/>
</dbReference>
<dbReference type="InterPro" id="IPR022398">
    <property type="entry name" value="Peptidase_S8_His-AS"/>
</dbReference>
<evidence type="ECO:0000259" key="8">
    <source>
        <dbReference type="Pfam" id="PF18065"/>
    </source>
</evidence>
<gene>
    <name evidence="9" type="ordered locus">Y11_18361</name>
</gene>
<dbReference type="Pfam" id="PF18047">
    <property type="entry name" value="PatG_D"/>
    <property type="match status" value="1"/>
</dbReference>
<reference evidence="9 10" key="1">
    <citation type="journal article" date="2011" name="J. Bacteriol.">
        <title>Complete genome sequence of Yersinia enterocolitica subsp. palearctica serogroup O:3.</title>
        <authorList>
            <person name="Batzilla J."/>
            <person name="Hoper D."/>
            <person name="Antonenka U."/>
            <person name="Heesemann J."/>
            <person name="Rakin A."/>
        </authorList>
    </citation>
    <scope>NUCLEOTIDE SEQUENCE [LARGE SCALE GENOMIC DNA]</scope>
    <source>
        <strain evidence="10">DSM 13030 / CIP 106945 / Y11</strain>
    </source>
</reference>
<feature type="domain" description="PatG C-terminal" evidence="8">
    <location>
        <begin position="538"/>
        <end position="644"/>
    </location>
</feature>
<evidence type="ECO:0000256" key="5">
    <source>
        <dbReference type="PROSITE-ProRule" id="PRU01240"/>
    </source>
</evidence>
<evidence type="ECO:0000313" key="9">
    <source>
        <dbReference type="EMBL" id="CBY26345.1"/>
    </source>
</evidence>
<keyword evidence="4 5" id="KW-0720">Serine protease</keyword>
<keyword evidence="3 5" id="KW-0378">Hydrolase</keyword>
<dbReference type="EC" id="3.4.21.62" evidence="9"/>
<dbReference type="GO" id="GO:0004252">
    <property type="term" value="F:serine-type endopeptidase activity"/>
    <property type="evidence" value="ECO:0007669"/>
    <property type="project" value="UniProtKB-UniRule"/>
</dbReference>
<dbReference type="PROSITE" id="PS00137">
    <property type="entry name" value="SUBTILASE_HIS"/>
    <property type="match status" value="1"/>
</dbReference>
<dbReference type="PATRIC" id="fig|930944.6.peg.1824"/>
<dbReference type="InterPro" id="IPR034056">
    <property type="entry name" value="Pep_S8_PatG/PatA-like"/>
</dbReference>
<dbReference type="Gene3D" id="3.40.50.200">
    <property type="entry name" value="Peptidase S8/S53 domain"/>
    <property type="match status" value="1"/>
</dbReference>
<keyword evidence="2 5" id="KW-0645">Protease</keyword>
<evidence type="ECO:0000256" key="1">
    <source>
        <dbReference type="ARBA" id="ARBA00011073"/>
    </source>
</evidence>
<organism evidence="9 10">
    <name type="scientific">Yersinia enterocolitica subsp. palearctica serotype O:3 (strain DSM 13030 / CIP 106945 / Y11)</name>
    <dbReference type="NCBI Taxonomy" id="930944"/>
    <lineage>
        <taxon>Bacteria</taxon>
        <taxon>Pseudomonadati</taxon>
        <taxon>Pseudomonadota</taxon>
        <taxon>Gammaproteobacteria</taxon>
        <taxon>Enterobacterales</taxon>
        <taxon>Yersiniaceae</taxon>
        <taxon>Yersinia</taxon>
    </lineage>
</organism>
<dbReference type="PANTHER" id="PTHR43806:SF11">
    <property type="entry name" value="CEREVISIN-RELATED"/>
    <property type="match status" value="1"/>
</dbReference>
<dbReference type="GO" id="GO:0006508">
    <property type="term" value="P:proteolysis"/>
    <property type="evidence" value="ECO:0007669"/>
    <property type="project" value="UniProtKB-KW"/>
</dbReference>
<dbReference type="InterPro" id="IPR050131">
    <property type="entry name" value="Peptidase_S8_subtilisin-like"/>
</dbReference>
<feature type="active site" description="Charge relay system" evidence="5">
    <location>
        <position position="37"/>
    </location>
</feature>
<dbReference type="InterPro" id="IPR036852">
    <property type="entry name" value="Peptidase_S8/S53_dom_sf"/>
</dbReference>
<evidence type="ECO:0000256" key="4">
    <source>
        <dbReference type="ARBA" id="ARBA00022825"/>
    </source>
</evidence>
<dbReference type="Proteomes" id="UP000008084">
    <property type="component" value="Chromosome"/>
</dbReference>
<dbReference type="EMBL" id="FR729477">
    <property type="protein sequence ID" value="CBY26345.1"/>
    <property type="molecule type" value="Genomic_DNA"/>
</dbReference>
<protein>
    <submittedName>
        <fullName evidence="9">Subtilisin DY</fullName>
        <ecNumber evidence="9">3.4.21.62</ecNumber>
    </submittedName>
</protein>
<dbReference type="SUPFAM" id="SSF52743">
    <property type="entry name" value="Subtilisin-like"/>
    <property type="match status" value="1"/>
</dbReference>
<feature type="domain" description="PatG" evidence="7">
    <location>
        <begin position="389"/>
        <end position="488"/>
    </location>
</feature>
<dbReference type="PRINTS" id="PR00723">
    <property type="entry name" value="SUBTILISIN"/>
</dbReference>
<feature type="active site" description="Charge relay system" evidence="5">
    <location>
        <position position="225"/>
    </location>
</feature>
<dbReference type="PANTHER" id="PTHR43806">
    <property type="entry name" value="PEPTIDASE S8"/>
    <property type="match status" value="1"/>
</dbReference>
<evidence type="ECO:0000313" key="10">
    <source>
        <dbReference type="Proteomes" id="UP000008084"/>
    </source>
</evidence>
<accession>A0A0H3NMM1</accession>
<dbReference type="NCBIfam" id="TIGR03895">
    <property type="entry name" value="protease_PatA"/>
    <property type="match status" value="1"/>
</dbReference>
<dbReference type="InterPro" id="IPR000209">
    <property type="entry name" value="Peptidase_S8/S53_dom"/>
</dbReference>
<evidence type="ECO:0000256" key="3">
    <source>
        <dbReference type="ARBA" id="ARBA00022801"/>
    </source>
</evidence>
<dbReference type="PROSITE" id="PS51892">
    <property type="entry name" value="SUBTILASE"/>
    <property type="match status" value="1"/>
</dbReference>
<dbReference type="Pfam" id="PF00082">
    <property type="entry name" value="Peptidase_S8"/>
    <property type="match status" value="1"/>
</dbReference>
<dbReference type="InterPro" id="IPR015500">
    <property type="entry name" value="Peptidase_S8_subtilisin-rel"/>
</dbReference>
<evidence type="ECO:0000259" key="6">
    <source>
        <dbReference type="Pfam" id="PF00082"/>
    </source>
</evidence>
<comment type="similarity">
    <text evidence="1 5">Belongs to the peptidase S8 family.</text>
</comment>
<name>A0A0H3NMM1_YERE1</name>
<dbReference type="KEGG" id="yey:Y11_18361"/>
<dbReference type="AlphaFoldDB" id="A0A0H3NMM1"/>
<feature type="active site" description="Charge relay system" evidence="5">
    <location>
        <position position="65"/>
    </location>
</feature>
<dbReference type="Pfam" id="PF18065">
    <property type="entry name" value="PatG_C"/>
    <property type="match status" value="1"/>
</dbReference>
<sequence length="647" mass="71353">MMGVNNTNYEISSEESNLNTLKSLGQSGKDIKIGIIDGLIERNHPLLNHINIHCSFMNEEKKTTHGTAVCSIVGGKGVGIAENVEIYNISVFHEDSQGKLQGCSELTLAKAINEARQQGCHIINISGASLSVNGRGSDDLRKAVNNCQQAGILIIAAVGNEGINQESLPASLDSVLAVGACDKDGYPAKFNNFGHKLRKKMLLAPGISIPVAIAGNNISLVSGSSFAAPIITGFSALIIRALSLNGNNQAAKVVNRLLFETATKLQPPALERQIFTLHRLNISSLLQRVQQELTLYLQNRNTIMSTEDSIINPSSTDLYLAPENVIMPATEANENYIFEAAKLSSQPQSSSLTLPEINDSAANNYVHAPINRVKPQANFDARHVRHQEKVFLIGTIGYDFGTEARLDYFTQVMGNGQGHPFDPQQMAKHLVAGDNIEQSDALIWVLKVDGIPVYAIKPDSQFAVLEYARIVNFLNDQEEEGVERVSVSGVVTGETRLFNGQVIPTVSPVLRGMFNWKSRDLVELVLGKDALSTPKADELMNFIHRIYYELRNRGYDSHERAINYAATNAYQMLEVFDDAYKESLFLNTISAVVSPVSRPDSDCWDVVLEFFNPKERLTTARKLYRYTIDVSDIMPVTIGTLRSWYVY</sequence>
<dbReference type="HOGENOM" id="CLU_011630_0_0_6"/>
<evidence type="ECO:0000259" key="7">
    <source>
        <dbReference type="Pfam" id="PF18047"/>
    </source>
</evidence>
<proteinExistence type="inferred from homology"/>